<keyword evidence="3" id="KW-1185">Reference proteome</keyword>
<organism evidence="2 3">
    <name type="scientific">Bifiguratus adelaidae</name>
    <dbReference type="NCBI Taxonomy" id="1938954"/>
    <lineage>
        <taxon>Eukaryota</taxon>
        <taxon>Fungi</taxon>
        <taxon>Fungi incertae sedis</taxon>
        <taxon>Mucoromycota</taxon>
        <taxon>Mucoromycotina</taxon>
        <taxon>Endogonomycetes</taxon>
        <taxon>Endogonales</taxon>
        <taxon>Endogonales incertae sedis</taxon>
        <taxon>Bifiguratus</taxon>
    </lineage>
</organism>
<evidence type="ECO:0000313" key="3">
    <source>
        <dbReference type="Proteomes" id="UP000242875"/>
    </source>
</evidence>
<gene>
    <name evidence="2" type="ORF">BZG36_05619</name>
</gene>
<feature type="domain" description="Transglutaminase-like" evidence="1">
    <location>
        <begin position="91"/>
        <end position="155"/>
    </location>
</feature>
<evidence type="ECO:0000259" key="1">
    <source>
        <dbReference type="SMART" id="SM00460"/>
    </source>
</evidence>
<dbReference type="OrthoDB" id="2308942at2759"/>
<proteinExistence type="predicted"/>
<dbReference type="Gene3D" id="3.10.620.30">
    <property type="match status" value="1"/>
</dbReference>
<name>A0A261XT60_9FUNG</name>
<dbReference type="Pfam" id="PF01841">
    <property type="entry name" value="Transglut_core"/>
    <property type="match status" value="1"/>
</dbReference>
<accession>A0A261XT60</accession>
<dbReference type="AlphaFoldDB" id="A0A261XT60"/>
<protein>
    <recommendedName>
        <fullName evidence="1">Transglutaminase-like domain-containing protein</fullName>
    </recommendedName>
</protein>
<dbReference type="SMART" id="SM00460">
    <property type="entry name" value="TGc"/>
    <property type="match status" value="1"/>
</dbReference>
<dbReference type="SUPFAM" id="SSF54001">
    <property type="entry name" value="Cysteine proteinases"/>
    <property type="match status" value="1"/>
</dbReference>
<sequence length="255" mass="28188">MAGSEYLGYYASPSRVTDPGRMAGLLDGLPNDLAELRQVVRGLVIHYRAESPLEHGVPAERMREIDSRYAKMMLARLKELKDGPLTAPRSPTERLVGCCRDFTVLFLAMARAQGIPVRARVGFAAYFVPGYYLDHEVAEVWDAEEQRWRLVDPQLADNHISPTASASTRSTCRGTLFCWPGQPGGSAAQVYENDPELRVPDTVLSDDPLGGPRREVAWLRRAHGSASQEDELDAGALHANLTLFQRSNFSACEDS</sequence>
<dbReference type="InterPro" id="IPR038765">
    <property type="entry name" value="Papain-like_cys_pep_sf"/>
</dbReference>
<reference evidence="2 3" key="1">
    <citation type="journal article" date="2017" name="Mycologia">
        <title>Bifiguratus adelaidae, gen. et sp. nov., a new member of Mucoromycotina in endophytic and soil-dwelling habitats.</title>
        <authorList>
            <person name="Torres-Cruz T.J."/>
            <person name="Billingsley Tobias T.L."/>
            <person name="Almatruk M."/>
            <person name="Hesse C."/>
            <person name="Kuske C.R."/>
            <person name="Desiro A."/>
            <person name="Benucci G.M."/>
            <person name="Bonito G."/>
            <person name="Stajich J.E."/>
            <person name="Dunlap C."/>
            <person name="Arnold A.E."/>
            <person name="Porras-Alfaro A."/>
        </authorList>
    </citation>
    <scope>NUCLEOTIDE SEQUENCE [LARGE SCALE GENOMIC DNA]</scope>
    <source>
        <strain evidence="2 3">AZ0501</strain>
    </source>
</reference>
<dbReference type="InterPro" id="IPR002931">
    <property type="entry name" value="Transglutaminase-like"/>
</dbReference>
<evidence type="ECO:0000313" key="2">
    <source>
        <dbReference type="EMBL" id="OZJ01542.1"/>
    </source>
</evidence>
<dbReference type="Proteomes" id="UP000242875">
    <property type="component" value="Unassembled WGS sequence"/>
</dbReference>
<dbReference type="EMBL" id="MVBO01000310">
    <property type="protein sequence ID" value="OZJ01542.1"/>
    <property type="molecule type" value="Genomic_DNA"/>
</dbReference>
<comment type="caution">
    <text evidence="2">The sequence shown here is derived from an EMBL/GenBank/DDBJ whole genome shotgun (WGS) entry which is preliminary data.</text>
</comment>